<sequence length="167" mass="18187">MLEVFAASESLASLLRNKKFKCSRVGIADRSMYQLVSRLSSTVLWLVAQVITADVVRRQENRNMRKLKRGTCFCDPACLAYGDCCWDFHKACSHTVQEYLGGPLRHARAECVGEYNVLVYTNGNISSTDAPSGTGDARSAVTFGVVSSAPVYVAALTEQSLAIGDHS</sequence>
<keyword evidence="4" id="KW-1185">Reference proteome</keyword>
<dbReference type="SUPFAM" id="SSF90188">
    <property type="entry name" value="Somatomedin B domain"/>
    <property type="match status" value="1"/>
</dbReference>
<evidence type="ECO:0000256" key="1">
    <source>
        <dbReference type="ARBA" id="ARBA00023157"/>
    </source>
</evidence>
<organism evidence="3 4">
    <name type="scientific">Elysia crispata</name>
    <name type="common">lettuce slug</name>
    <dbReference type="NCBI Taxonomy" id="231223"/>
    <lineage>
        <taxon>Eukaryota</taxon>
        <taxon>Metazoa</taxon>
        <taxon>Spiralia</taxon>
        <taxon>Lophotrochozoa</taxon>
        <taxon>Mollusca</taxon>
        <taxon>Gastropoda</taxon>
        <taxon>Heterobranchia</taxon>
        <taxon>Euthyneura</taxon>
        <taxon>Panpulmonata</taxon>
        <taxon>Sacoglossa</taxon>
        <taxon>Placobranchoidea</taxon>
        <taxon>Plakobranchidae</taxon>
        <taxon>Elysia</taxon>
    </lineage>
</organism>
<dbReference type="Gene3D" id="4.10.410.20">
    <property type="match status" value="1"/>
</dbReference>
<dbReference type="PROSITE" id="PS50958">
    <property type="entry name" value="SMB_2"/>
    <property type="match status" value="1"/>
</dbReference>
<keyword evidence="1" id="KW-1015">Disulfide bond</keyword>
<evidence type="ECO:0000313" key="4">
    <source>
        <dbReference type="Proteomes" id="UP001283361"/>
    </source>
</evidence>
<proteinExistence type="predicted"/>
<dbReference type="InterPro" id="IPR001212">
    <property type="entry name" value="Somatomedin_B_dom"/>
</dbReference>
<protein>
    <recommendedName>
        <fullName evidence="2">SMB domain-containing protein</fullName>
    </recommendedName>
</protein>
<reference evidence="3" key="1">
    <citation type="journal article" date="2023" name="G3 (Bethesda)">
        <title>A reference genome for the long-term kleptoplast-retaining sea slug Elysia crispata morphotype clarki.</title>
        <authorList>
            <person name="Eastman K.E."/>
            <person name="Pendleton A.L."/>
            <person name="Shaikh M.A."/>
            <person name="Suttiyut T."/>
            <person name="Ogas R."/>
            <person name="Tomko P."/>
            <person name="Gavelis G."/>
            <person name="Widhalm J.R."/>
            <person name="Wisecaver J.H."/>
        </authorList>
    </citation>
    <scope>NUCLEOTIDE SEQUENCE</scope>
    <source>
        <strain evidence="3">ECLA1</strain>
    </source>
</reference>
<dbReference type="Pfam" id="PF01033">
    <property type="entry name" value="Somatomedin_B"/>
    <property type="match status" value="1"/>
</dbReference>
<evidence type="ECO:0000259" key="2">
    <source>
        <dbReference type="PROSITE" id="PS50958"/>
    </source>
</evidence>
<evidence type="ECO:0000313" key="3">
    <source>
        <dbReference type="EMBL" id="KAK3733179.1"/>
    </source>
</evidence>
<dbReference type="Proteomes" id="UP001283361">
    <property type="component" value="Unassembled WGS sequence"/>
</dbReference>
<comment type="caution">
    <text evidence="3">The sequence shown here is derived from an EMBL/GenBank/DDBJ whole genome shotgun (WGS) entry which is preliminary data.</text>
</comment>
<feature type="domain" description="SMB" evidence="2">
    <location>
        <begin position="68"/>
        <end position="96"/>
    </location>
</feature>
<dbReference type="AlphaFoldDB" id="A0AAE0Y556"/>
<gene>
    <name evidence="3" type="ORF">RRG08_046100</name>
</gene>
<dbReference type="InterPro" id="IPR036024">
    <property type="entry name" value="Somatomedin_B-like_dom_sf"/>
</dbReference>
<accession>A0AAE0Y556</accession>
<dbReference type="EMBL" id="JAWDGP010006910">
    <property type="protein sequence ID" value="KAK3733179.1"/>
    <property type="molecule type" value="Genomic_DNA"/>
</dbReference>
<dbReference type="PROSITE" id="PS00524">
    <property type="entry name" value="SMB_1"/>
    <property type="match status" value="1"/>
</dbReference>
<name>A0AAE0Y556_9GAST</name>